<dbReference type="InterPro" id="IPR019734">
    <property type="entry name" value="TPR_rpt"/>
</dbReference>
<proteinExistence type="predicted"/>
<dbReference type="AlphaFoldDB" id="A0A1Z4LTT3"/>
<sequence length="1190" mass="135948">MTDEQRTQAYYGLIQVIAGILVNLCNHIQGFPLGRRSNNLEIAIKGYKTILTLLSCEAFPQDWAMTQNNLAIAYDKRIKGDRGENIELAIAAYNKALQVYTREDFPQDWATTQNNLAIAYNNRIKGDRRENIELAIAAYNKALQVRTREAFPQYWAMTQNNLAAAYNNRIKGNRGENIELAIAAYNKALQVYTREAFPQYWAGTQNNLAAAYNNRIKGDRRENIELAIAACNKALQVRTREALPQDWAMTQNNLANAYSDRIKGDRRENIELAIAACNKALQVRTREALPQDWAKTQNNLANAYSDRIKGDRGENIELAIAACNKALQVYTREAFPQYWAGTQNNLANAYSDRIKGDRGENIELAIAACNKALQVYTREALPQNWAMTQNNLANAYSQRIKGDRGENIELAIPAYNKALQFCTREALPIDWAGIQNNLAIAYNNRIKGNRRENIELAIAACNKALQVYTRQAFPQDWATTQNNLANAYNNQLKGDKGENIELAIAAYNKALQVYTRQALPQNWAMTQNNLAIAYDKRIKGNRGENIELAIAAYNKALQVYTREAFPLDWTATQNNLAGAYFDRIKGNREENLELAIAACNQVLQVYTPETFPIGCLQTGKNLGNLGYREGNWQLAIEAYTLAIEAVETSRSWSTNDERRQEIISEAIGVYEKIIQSYVNLKQYDKAIEYAERSRSKRLVDLMASNDLYSQGEIPQEVKPYLDEFYRLQTEIEQQRQHFKSDNEGSQLISNHLGRNQLSVLKESRFNIQQLQEKQKQVWQNIRSCNEVLAKQIKVEHLEFNQLQSLIKSPHTAILSFYTTSQHTHVFILTQTDIQIHTCEQQNHQELQNNIFKNWLQPYIKSSETWINNIPETLQEISDRLNINKLIDTHLQDIEELIIVPHLYLHLIPFAALPINCEQSSFFGEKFLIRIVPSCQILEFTHNRGELDQLNHGIVENASDDRHVTSFLGEELTKSFQISPENRLQGTQQATTINYRQLVRRVQVLHSIHHAKFDIENPLQSALELGDGEITLGELLTPGWRLPELSDVFLSCCETGLGLPEKLTDDILTLSAGFLCAGARNVISTLWSVDALATTLLCLFYYQYRQAGENRTRALQLAQTDLRSKTSQELKPQFRKIDKYLWRLQQKSSETSTIEQIDNILKNLRSIGQDHQQKPFESPYYWAGFVSQGLR</sequence>
<evidence type="ECO:0000313" key="2">
    <source>
        <dbReference type="EMBL" id="BAY84650.1"/>
    </source>
</evidence>
<dbReference type="OrthoDB" id="459488at2"/>
<dbReference type="SUPFAM" id="SSF48452">
    <property type="entry name" value="TPR-like"/>
    <property type="match status" value="5"/>
</dbReference>
<feature type="domain" description="CHAT" evidence="1">
    <location>
        <begin position="884"/>
        <end position="1188"/>
    </location>
</feature>
<dbReference type="PANTHER" id="PTHR10098">
    <property type="entry name" value="RAPSYN-RELATED"/>
    <property type="match status" value="1"/>
</dbReference>
<dbReference type="Pfam" id="PF12770">
    <property type="entry name" value="CHAT"/>
    <property type="match status" value="1"/>
</dbReference>
<protein>
    <submittedName>
        <fullName evidence="2">TPR repeat-containing protein</fullName>
    </submittedName>
</protein>
<accession>A0A1Z4LTT3</accession>
<dbReference type="EMBL" id="AP018227">
    <property type="protein sequence ID" value="BAY84650.1"/>
    <property type="molecule type" value="Genomic_DNA"/>
</dbReference>
<evidence type="ECO:0000313" key="3">
    <source>
        <dbReference type="Proteomes" id="UP000218418"/>
    </source>
</evidence>
<evidence type="ECO:0000259" key="1">
    <source>
        <dbReference type="Pfam" id="PF12770"/>
    </source>
</evidence>
<name>A0A1Z4LTT3_9CYAN</name>
<dbReference type="InterPro" id="IPR011990">
    <property type="entry name" value="TPR-like_helical_dom_sf"/>
</dbReference>
<dbReference type="Gene3D" id="1.25.40.10">
    <property type="entry name" value="Tetratricopeptide repeat domain"/>
    <property type="match status" value="5"/>
</dbReference>
<dbReference type="InterPro" id="IPR024983">
    <property type="entry name" value="CHAT_dom"/>
</dbReference>
<keyword evidence="3" id="KW-1185">Reference proteome</keyword>
<dbReference type="SMART" id="SM00028">
    <property type="entry name" value="TPR"/>
    <property type="match status" value="13"/>
</dbReference>
<reference evidence="2 3" key="1">
    <citation type="submission" date="2017-06" db="EMBL/GenBank/DDBJ databases">
        <title>Genome sequencing of cyanobaciteial culture collection at National Institute for Environmental Studies (NIES).</title>
        <authorList>
            <person name="Hirose Y."/>
            <person name="Shimura Y."/>
            <person name="Fujisawa T."/>
            <person name="Nakamura Y."/>
            <person name="Kawachi M."/>
        </authorList>
    </citation>
    <scope>NUCLEOTIDE SEQUENCE [LARGE SCALE GENOMIC DNA]</scope>
    <source>
        <strain evidence="2 3">NIES-267</strain>
    </source>
</reference>
<gene>
    <name evidence="2" type="ORF">NIES267_41460</name>
</gene>
<dbReference type="Proteomes" id="UP000218418">
    <property type="component" value="Chromosome"/>
</dbReference>
<dbReference type="PANTHER" id="PTHR10098:SF108">
    <property type="entry name" value="TETRATRICOPEPTIDE REPEAT PROTEIN 28"/>
    <property type="match status" value="1"/>
</dbReference>
<organism evidence="2 3">
    <name type="scientific">Calothrix parasitica NIES-267</name>
    <dbReference type="NCBI Taxonomy" id="1973488"/>
    <lineage>
        <taxon>Bacteria</taxon>
        <taxon>Bacillati</taxon>
        <taxon>Cyanobacteriota</taxon>
        <taxon>Cyanophyceae</taxon>
        <taxon>Nostocales</taxon>
        <taxon>Calotrichaceae</taxon>
        <taxon>Calothrix</taxon>
    </lineage>
</organism>